<dbReference type="CDD" id="cd04433">
    <property type="entry name" value="AFD_class_I"/>
    <property type="match status" value="1"/>
</dbReference>
<reference evidence="5 6" key="1">
    <citation type="journal article" date="2019" name="Nat. Med.">
        <title>A library of human gut bacterial isolates paired with longitudinal multiomics data enables mechanistic microbiome research.</title>
        <authorList>
            <person name="Poyet M."/>
            <person name="Groussin M."/>
            <person name="Gibbons S.M."/>
            <person name="Avila-Pacheco J."/>
            <person name="Jiang X."/>
            <person name="Kearney S.M."/>
            <person name="Perrotta A.R."/>
            <person name="Berdy B."/>
            <person name="Zhao S."/>
            <person name="Lieberman T.D."/>
            <person name="Swanson P.K."/>
            <person name="Smith M."/>
            <person name="Roesemann S."/>
            <person name="Alexander J.E."/>
            <person name="Rich S.A."/>
            <person name="Livny J."/>
            <person name="Vlamakis H."/>
            <person name="Clish C."/>
            <person name="Bullock K."/>
            <person name="Deik A."/>
            <person name="Scott J."/>
            <person name="Pierce K.A."/>
            <person name="Xavier R.J."/>
            <person name="Alm E.J."/>
        </authorList>
    </citation>
    <scope>NUCLEOTIDE SEQUENCE [LARGE SCALE GENOMIC DNA]</scope>
    <source>
        <strain evidence="5 6">BIOML-A41</strain>
    </source>
</reference>
<dbReference type="EMBL" id="VWGP01000030">
    <property type="protein sequence ID" value="KAA4527258.1"/>
    <property type="molecule type" value="Genomic_DNA"/>
</dbReference>
<sequence length="456" mass="52170">MAYFNCKKEFVMNWLVEKMKEDGSKNAIIFKGKEYTYEALVEQIEDYYIIISKQINRGEIVSIISDYSFQSIALFFALYENRNIIVPITTKINQEIVDRIRVANSDYRIEIDDKLNIYKTTEKTEDHPLVIRLQEYHHSGLILFSSGSTGAPKAMIHNLDNLVDSYKGKRGKNIVFLIFLMFDHIGGLNSLLNCLSMGVTMVFPEHREPEHVAELIEKYKVNILPASPTFLNLMLISESNSGYNMSSLRMITYGTEPMPDSLLLKLKTAFPRVKFLQTFGTSETGISQTTSRSSDSTFLKIDDPNTEIKIVKDELWIRSKTQVMGYLNSSMERFTEDGWFKTGDLVEEASDGYIKIVGRSKELINVGGEKVLPSEVESVLFQVPNLVDCIVYGEKNFITGMIVVAKVLFKEPLKPSEAKKQIVQFCNGKLDRYKIPAKVILMTESEYSERFKKKRL</sequence>
<evidence type="ECO:0000256" key="2">
    <source>
        <dbReference type="ARBA" id="ARBA00022598"/>
    </source>
</evidence>
<dbReference type="Pfam" id="PF00501">
    <property type="entry name" value="AMP-binding"/>
    <property type="match status" value="1"/>
</dbReference>
<name>A0A5M5M0V3_BACOV</name>
<evidence type="ECO:0000259" key="3">
    <source>
        <dbReference type="Pfam" id="PF00501"/>
    </source>
</evidence>
<organism evidence="5 6">
    <name type="scientific">Bacteroides ovatus</name>
    <dbReference type="NCBI Taxonomy" id="28116"/>
    <lineage>
        <taxon>Bacteria</taxon>
        <taxon>Pseudomonadati</taxon>
        <taxon>Bacteroidota</taxon>
        <taxon>Bacteroidia</taxon>
        <taxon>Bacteroidales</taxon>
        <taxon>Bacteroidaceae</taxon>
        <taxon>Bacteroides</taxon>
    </lineage>
</organism>
<proteinExistence type="inferred from homology"/>
<dbReference type="Proteomes" id="UP000478493">
    <property type="component" value="Unassembled WGS sequence"/>
</dbReference>
<feature type="domain" description="AMP-dependent synthetase/ligase" evidence="3">
    <location>
        <begin position="18"/>
        <end position="326"/>
    </location>
</feature>
<dbReference type="GO" id="GO:0016405">
    <property type="term" value="F:CoA-ligase activity"/>
    <property type="evidence" value="ECO:0007669"/>
    <property type="project" value="TreeGrafter"/>
</dbReference>
<dbReference type="InterPro" id="IPR025110">
    <property type="entry name" value="AMP-bd_C"/>
</dbReference>
<dbReference type="PANTHER" id="PTHR24096:SF149">
    <property type="entry name" value="AMP-BINDING DOMAIN-CONTAINING PROTEIN-RELATED"/>
    <property type="match status" value="1"/>
</dbReference>
<comment type="caution">
    <text evidence="5">The sequence shown here is derived from an EMBL/GenBank/DDBJ whole genome shotgun (WGS) entry which is preliminary data.</text>
</comment>
<dbReference type="PANTHER" id="PTHR24096">
    <property type="entry name" value="LONG-CHAIN-FATTY-ACID--COA LIGASE"/>
    <property type="match status" value="1"/>
</dbReference>
<evidence type="ECO:0000256" key="1">
    <source>
        <dbReference type="ARBA" id="ARBA00006432"/>
    </source>
</evidence>
<dbReference type="AlphaFoldDB" id="A0A5M5M0V3"/>
<dbReference type="PROSITE" id="PS00455">
    <property type="entry name" value="AMP_BINDING"/>
    <property type="match status" value="1"/>
</dbReference>
<gene>
    <name evidence="5" type="ORF">F3B85_25160</name>
</gene>
<feature type="domain" description="AMP-binding enzyme C-terminal" evidence="4">
    <location>
        <begin position="375"/>
        <end position="444"/>
    </location>
</feature>
<dbReference type="Gene3D" id="3.30.300.30">
    <property type="match status" value="1"/>
</dbReference>
<dbReference type="Pfam" id="PF13193">
    <property type="entry name" value="AMP-binding_C"/>
    <property type="match status" value="1"/>
</dbReference>
<dbReference type="InterPro" id="IPR000873">
    <property type="entry name" value="AMP-dep_synth/lig_dom"/>
</dbReference>
<evidence type="ECO:0000259" key="4">
    <source>
        <dbReference type="Pfam" id="PF13193"/>
    </source>
</evidence>
<evidence type="ECO:0000313" key="5">
    <source>
        <dbReference type="EMBL" id="KAA4527258.1"/>
    </source>
</evidence>
<dbReference type="InterPro" id="IPR045851">
    <property type="entry name" value="AMP-bd_C_sf"/>
</dbReference>
<dbReference type="SUPFAM" id="SSF56801">
    <property type="entry name" value="Acetyl-CoA synthetase-like"/>
    <property type="match status" value="1"/>
</dbReference>
<evidence type="ECO:0000313" key="6">
    <source>
        <dbReference type="Proteomes" id="UP000478493"/>
    </source>
</evidence>
<protein>
    <submittedName>
        <fullName evidence="5">Long-chain fatty acid--CoA ligase</fullName>
    </submittedName>
</protein>
<keyword evidence="2 5" id="KW-0436">Ligase</keyword>
<dbReference type="InterPro" id="IPR042099">
    <property type="entry name" value="ANL_N_sf"/>
</dbReference>
<dbReference type="InterPro" id="IPR020845">
    <property type="entry name" value="AMP-binding_CS"/>
</dbReference>
<comment type="similarity">
    <text evidence="1">Belongs to the ATP-dependent AMP-binding enzyme family.</text>
</comment>
<dbReference type="Gene3D" id="3.40.50.12780">
    <property type="entry name" value="N-terminal domain of ligase-like"/>
    <property type="match status" value="1"/>
</dbReference>
<accession>A0A5M5M0V3</accession>